<evidence type="ECO:0000313" key="2">
    <source>
        <dbReference type="EMBL" id="APR99736.1"/>
    </source>
</evidence>
<evidence type="ECO:0000313" key="3">
    <source>
        <dbReference type="Proteomes" id="UP000185544"/>
    </source>
</evidence>
<keyword evidence="1" id="KW-0812">Transmembrane</keyword>
<evidence type="ECO:0000256" key="1">
    <source>
        <dbReference type="SAM" id="Phobius"/>
    </source>
</evidence>
<dbReference type="AlphaFoldDB" id="A0A1L6MW39"/>
<dbReference type="EMBL" id="CP016908">
    <property type="protein sequence ID" value="APR99736.1"/>
    <property type="molecule type" value="Genomic_DNA"/>
</dbReference>
<proteinExistence type="predicted"/>
<dbReference type="RefSeq" id="WP_075276383.1">
    <property type="nucleotide sequence ID" value="NZ_CP016908.1"/>
</dbReference>
<feature type="transmembrane region" description="Helical" evidence="1">
    <location>
        <begin position="199"/>
        <end position="223"/>
    </location>
</feature>
<dbReference type="Proteomes" id="UP000185544">
    <property type="component" value="Chromosome"/>
</dbReference>
<evidence type="ECO:0008006" key="4">
    <source>
        <dbReference type="Google" id="ProtNLM"/>
    </source>
</evidence>
<organism evidence="2 3">
    <name type="scientific">Pajaroellobacter abortibovis</name>
    <dbReference type="NCBI Taxonomy" id="1882918"/>
    <lineage>
        <taxon>Bacteria</taxon>
        <taxon>Pseudomonadati</taxon>
        <taxon>Myxococcota</taxon>
        <taxon>Polyangia</taxon>
        <taxon>Polyangiales</taxon>
        <taxon>Polyangiaceae</taxon>
    </lineage>
</organism>
<accession>A0A1L6MW39</accession>
<name>A0A1L6MW39_9BACT</name>
<keyword evidence="3" id="KW-1185">Reference proteome</keyword>
<keyword evidence="1" id="KW-1133">Transmembrane helix</keyword>
<gene>
    <name evidence="2" type="ORF">BCY86_02890</name>
</gene>
<protein>
    <recommendedName>
        <fullName evidence="4">Protein BatD</fullName>
    </recommendedName>
</protein>
<dbReference type="OrthoDB" id="9807384at2"/>
<dbReference type="STRING" id="1882918.BCY86_02890"/>
<keyword evidence="1" id="KW-0472">Membrane</keyword>
<dbReference type="KEGG" id="pabo:BCY86_02890"/>
<reference evidence="2 3" key="1">
    <citation type="submission" date="2016-08" db="EMBL/GenBank/DDBJ databases">
        <title>Identification and validation of antigenic proteins from Pajaroellobacter abortibovis using de-novo genome sequence assembly and reverse vaccinology.</title>
        <authorList>
            <person name="Welly B.T."/>
            <person name="Miller M.R."/>
            <person name="Stott J.L."/>
            <person name="Blanchard M.T."/>
            <person name="Islas-Trejo A.D."/>
            <person name="O'Rourke S.M."/>
            <person name="Young A.E."/>
            <person name="Medrano J.F."/>
            <person name="Van Eenennaam A.L."/>
        </authorList>
    </citation>
    <scope>NUCLEOTIDE SEQUENCE [LARGE SCALE GENOMIC DNA]</scope>
    <source>
        <strain evidence="2 3">BTF92-0548A/99-0131</strain>
    </source>
</reference>
<sequence length="364" mass="40202">MNSVLKKAFWLTSCSFGVSILSPHEVKGEAAAEVETLCVEQIPTGMQRPTVESHFPERGINGYRAVLQVDVEHGKGESIFPSGFQVENSGKEVEALKKAGFFFPVQTGKENLIQKKTIEQKENERVHTQLEIPFLVLAPKSGRNTLVLPSLPIAIARANGELATLCTHSHSFVVEDSIDSTPEAKPQANVPPRQQREEWIALKQAVICISAGVVLGILVAYGIRLWRRRPVPLPPPSPPWEEALETLGQIRTAGLLEANRLSEYFDRIHDTIRLYLGARYGFDGLESTTDEIAVVLRSIVASESKVFPQVISFLQECDLVKFANLTPPLDACNRALAMGEWIVQATRPSSSNIPPLPSAHEEER</sequence>